<comment type="caution">
    <text evidence="2">The sequence shown here is derived from an EMBL/GenBank/DDBJ whole genome shotgun (WGS) entry which is preliminary data.</text>
</comment>
<dbReference type="Proteomes" id="UP001222325">
    <property type="component" value="Unassembled WGS sequence"/>
</dbReference>
<dbReference type="AlphaFoldDB" id="A0AAD6UGQ3"/>
<feature type="compositionally biased region" description="Polar residues" evidence="1">
    <location>
        <begin position="15"/>
        <end position="24"/>
    </location>
</feature>
<evidence type="ECO:0000313" key="2">
    <source>
        <dbReference type="EMBL" id="KAJ7098567.1"/>
    </source>
</evidence>
<evidence type="ECO:0000256" key="1">
    <source>
        <dbReference type="SAM" id="MobiDB-lite"/>
    </source>
</evidence>
<sequence length="239" mass="25597">MLIRLKRCMPHDSQRTTPTHSSTGRPPRQLRLFDSHPLAQASQPRGATALAFLGYTLAGITRLTPPTASAAFAHASLPATVLLVPAGPAPLHAFPFAADAPFTASPRFVGLLTSLVQAHALGWDVLLVLPAAPVTASSSTSTLVRTFGEALWYVPCAEVVHMYKQLGGRRCTLSKLKRSCSLTSFAKFLELLVYSPTICRLTLKSDALRTHFSAVGDSDMFVQRACPAAAPCIAPTHRP</sequence>
<keyword evidence="3" id="KW-1185">Reference proteome</keyword>
<gene>
    <name evidence="2" type="ORF">B0H15DRAFT_582055</name>
</gene>
<dbReference type="EMBL" id="JARJCN010000008">
    <property type="protein sequence ID" value="KAJ7098567.1"/>
    <property type="molecule type" value="Genomic_DNA"/>
</dbReference>
<organism evidence="2 3">
    <name type="scientific">Mycena belliarum</name>
    <dbReference type="NCBI Taxonomy" id="1033014"/>
    <lineage>
        <taxon>Eukaryota</taxon>
        <taxon>Fungi</taxon>
        <taxon>Dikarya</taxon>
        <taxon>Basidiomycota</taxon>
        <taxon>Agaricomycotina</taxon>
        <taxon>Agaricomycetes</taxon>
        <taxon>Agaricomycetidae</taxon>
        <taxon>Agaricales</taxon>
        <taxon>Marasmiineae</taxon>
        <taxon>Mycenaceae</taxon>
        <taxon>Mycena</taxon>
    </lineage>
</organism>
<accession>A0AAD6UGQ3</accession>
<name>A0AAD6UGQ3_9AGAR</name>
<reference evidence="2" key="1">
    <citation type="submission" date="2023-03" db="EMBL/GenBank/DDBJ databases">
        <title>Massive genome expansion in bonnet fungi (Mycena s.s.) driven by repeated elements and novel gene families across ecological guilds.</title>
        <authorList>
            <consortium name="Lawrence Berkeley National Laboratory"/>
            <person name="Harder C.B."/>
            <person name="Miyauchi S."/>
            <person name="Viragh M."/>
            <person name="Kuo A."/>
            <person name="Thoen E."/>
            <person name="Andreopoulos B."/>
            <person name="Lu D."/>
            <person name="Skrede I."/>
            <person name="Drula E."/>
            <person name="Henrissat B."/>
            <person name="Morin E."/>
            <person name="Kohler A."/>
            <person name="Barry K."/>
            <person name="LaButti K."/>
            <person name="Morin E."/>
            <person name="Salamov A."/>
            <person name="Lipzen A."/>
            <person name="Mereny Z."/>
            <person name="Hegedus B."/>
            <person name="Baldrian P."/>
            <person name="Stursova M."/>
            <person name="Weitz H."/>
            <person name="Taylor A."/>
            <person name="Grigoriev I.V."/>
            <person name="Nagy L.G."/>
            <person name="Martin F."/>
            <person name="Kauserud H."/>
        </authorList>
    </citation>
    <scope>NUCLEOTIDE SEQUENCE</scope>
    <source>
        <strain evidence="2">CBHHK173m</strain>
    </source>
</reference>
<evidence type="ECO:0000313" key="3">
    <source>
        <dbReference type="Proteomes" id="UP001222325"/>
    </source>
</evidence>
<proteinExistence type="predicted"/>
<feature type="region of interest" description="Disordered" evidence="1">
    <location>
        <begin position="7"/>
        <end position="29"/>
    </location>
</feature>
<protein>
    <submittedName>
        <fullName evidence="2">Uncharacterized protein</fullName>
    </submittedName>
</protein>